<organism evidence="2">
    <name type="scientific">mine drainage metagenome</name>
    <dbReference type="NCBI Taxonomy" id="410659"/>
    <lineage>
        <taxon>unclassified sequences</taxon>
        <taxon>metagenomes</taxon>
        <taxon>ecological metagenomes</taxon>
    </lineage>
</organism>
<proteinExistence type="predicted"/>
<reference evidence="2" key="1">
    <citation type="submission" date="2016-10" db="EMBL/GenBank/DDBJ databases">
        <title>Sequence of Gallionella enrichment culture.</title>
        <authorList>
            <person name="Poehlein A."/>
            <person name="Muehling M."/>
            <person name="Daniel R."/>
        </authorList>
    </citation>
    <scope>NUCLEOTIDE SEQUENCE</scope>
</reference>
<comment type="caution">
    <text evidence="2">The sequence shown here is derived from an EMBL/GenBank/DDBJ whole genome shotgun (WGS) entry which is preliminary data.</text>
</comment>
<dbReference type="InterPro" id="IPR004017">
    <property type="entry name" value="Cys_rich_dom"/>
</dbReference>
<evidence type="ECO:0000313" key="2">
    <source>
        <dbReference type="EMBL" id="OIQ68419.1"/>
    </source>
</evidence>
<dbReference type="GO" id="GO:0016491">
    <property type="term" value="F:oxidoreductase activity"/>
    <property type="evidence" value="ECO:0007669"/>
    <property type="project" value="UniProtKB-ARBA"/>
</dbReference>
<evidence type="ECO:0000259" key="1">
    <source>
        <dbReference type="Pfam" id="PF02754"/>
    </source>
</evidence>
<dbReference type="EMBL" id="MLJW01005321">
    <property type="protein sequence ID" value="OIQ68419.1"/>
    <property type="molecule type" value="Genomic_DNA"/>
</dbReference>
<name>A0A1J5PT15_9ZZZZ</name>
<feature type="domain" description="Cysteine-rich" evidence="1">
    <location>
        <begin position="36"/>
        <end position="123"/>
    </location>
</feature>
<gene>
    <name evidence="2" type="ORF">GALL_499900</name>
</gene>
<accession>A0A1J5PT15</accession>
<protein>
    <recommendedName>
        <fullName evidence="1">Cysteine-rich domain-containing protein</fullName>
    </recommendedName>
</protein>
<dbReference type="Pfam" id="PF11880">
    <property type="entry name" value="DUF3400"/>
    <property type="match status" value="1"/>
</dbReference>
<dbReference type="AlphaFoldDB" id="A0A1J5PT15"/>
<dbReference type="InterPro" id="IPR021817">
    <property type="entry name" value="DUF3400"/>
</dbReference>
<dbReference type="Pfam" id="PF02754">
    <property type="entry name" value="CCG"/>
    <property type="match status" value="1"/>
</dbReference>
<sequence length="174" mass="19378">MQDYKFEDIFPGSRIIDIHEYLLEKGITLANAGAFLFHDPCHSPMKLQEPLKTVKALLGDNVIQSDRCCGEAGTLALNRPDVSTQVRFRKEEEILKGEAQLRQLPGVGAKDNLKILTSCPACLQGLSRFGEDLQSGLLQADYIVVEMAHQILGEQWLPDYVKRANEGGIERVLV</sequence>